<dbReference type="AlphaFoldDB" id="A0A8D8SL75"/>
<reference evidence="1" key="1">
    <citation type="submission" date="2021-05" db="EMBL/GenBank/DDBJ databases">
        <authorList>
            <person name="Alioto T."/>
            <person name="Alioto T."/>
            <person name="Gomez Garrido J."/>
        </authorList>
    </citation>
    <scope>NUCLEOTIDE SEQUENCE</scope>
</reference>
<accession>A0A8D8SL75</accession>
<protein>
    <submittedName>
        <fullName evidence="1">Uncharacterized protein</fullName>
    </submittedName>
</protein>
<sequence>MTENGLVRQFSKQSTCKHLPYQRFRVDSLFRRHSSQLCSDVCSNQSEFVFLLFHNIDSFVENIQSLKRLAVVRRINHATFLLAVGQKDLEWQRGNGILSYKLTFV</sequence>
<organism evidence="1">
    <name type="scientific">Cacopsylla melanoneura</name>
    <dbReference type="NCBI Taxonomy" id="428564"/>
    <lineage>
        <taxon>Eukaryota</taxon>
        <taxon>Metazoa</taxon>
        <taxon>Ecdysozoa</taxon>
        <taxon>Arthropoda</taxon>
        <taxon>Hexapoda</taxon>
        <taxon>Insecta</taxon>
        <taxon>Pterygota</taxon>
        <taxon>Neoptera</taxon>
        <taxon>Paraneoptera</taxon>
        <taxon>Hemiptera</taxon>
        <taxon>Sternorrhyncha</taxon>
        <taxon>Psylloidea</taxon>
        <taxon>Psyllidae</taxon>
        <taxon>Psyllinae</taxon>
        <taxon>Cacopsylla</taxon>
    </lineage>
</organism>
<name>A0A8D8SL75_9HEMI</name>
<evidence type="ECO:0000313" key="1">
    <source>
        <dbReference type="EMBL" id="CAG6669524.1"/>
    </source>
</evidence>
<proteinExistence type="predicted"/>
<dbReference type="EMBL" id="HBUF01221292">
    <property type="protein sequence ID" value="CAG6669524.1"/>
    <property type="molecule type" value="Transcribed_RNA"/>
</dbReference>